<dbReference type="EMBL" id="MBEW02000002">
    <property type="protein sequence ID" value="RDY22031.1"/>
    <property type="molecule type" value="Genomic_DNA"/>
</dbReference>
<organism evidence="2 3">
    <name type="scientific">Criibacterium bergeronii</name>
    <dbReference type="NCBI Taxonomy" id="1871336"/>
    <lineage>
        <taxon>Bacteria</taxon>
        <taxon>Bacillati</taxon>
        <taxon>Bacillota</taxon>
        <taxon>Clostridia</taxon>
        <taxon>Peptostreptococcales</taxon>
        <taxon>Filifactoraceae</taxon>
        <taxon>Criibacterium</taxon>
    </lineage>
</organism>
<proteinExistence type="predicted"/>
<dbReference type="SUPFAM" id="SSF53098">
    <property type="entry name" value="Ribonuclease H-like"/>
    <property type="match status" value="1"/>
</dbReference>
<gene>
    <name evidence="2" type="ORF">BBG48_001425</name>
</gene>
<comment type="caution">
    <text evidence="2">The sequence shown here is derived from an EMBL/GenBank/DDBJ whole genome shotgun (WGS) entry which is preliminary data.</text>
</comment>
<sequence>MSENILQRNFYAPAPNQKWATDVTEFKIPGEKKKLYLSAIIDLYDRYPVAYVISCRNDNNLVFRTFDKAIKDNQDAKPIFHSDRGFQYTSREFQRKLKDQEMQ</sequence>
<feature type="domain" description="Integrase catalytic" evidence="1">
    <location>
        <begin position="11"/>
        <end position="103"/>
    </location>
</feature>
<dbReference type="GO" id="GO:0015074">
    <property type="term" value="P:DNA integration"/>
    <property type="evidence" value="ECO:0007669"/>
    <property type="project" value="InterPro"/>
</dbReference>
<dbReference type="PROSITE" id="PS50994">
    <property type="entry name" value="INTEGRASE"/>
    <property type="match status" value="1"/>
</dbReference>
<accession>A0A371INH3</accession>
<keyword evidence="3" id="KW-1185">Reference proteome</keyword>
<dbReference type="InterPro" id="IPR050900">
    <property type="entry name" value="Transposase_IS3/IS150/IS904"/>
</dbReference>
<evidence type="ECO:0000313" key="3">
    <source>
        <dbReference type="Proteomes" id="UP000093352"/>
    </source>
</evidence>
<dbReference type="PANTHER" id="PTHR46889">
    <property type="entry name" value="TRANSPOSASE INSF FOR INSERTION SEQUENCE IS3B-RELATED"/>
    <property type="match status" value="1"/>
</dbReference>
<reference evidence="2 3" key="1">
    <citation type="journal article" date="2016" name="Genome Announc.">
        <title>Draft Genome Sequence of Criibacterium bergeronii gen. nov., sp. nov., Strain CCRI-22567T, Isolated from a Vaginal Sample from a Woman with Bacterial Vaginosis.</title>
        <authorList>
            <person name="Maheux A.F."/>
            <person name="Berube E."/>
            <person name="Boudreau D.K."/>
            <person name="Raymond F."/>
            <person name="Corbeil J."/>
            <person name="Roy P.H."/>
            <person name="Boissinot M."/>
            <person name="Omar R.F."/>
        </authorList>
    </citation>
    <scope>NUCLEOTIDE SEQUENCE [LARGE SCALE GENOMIC DNA]</scope>
    <source>
        <strain evidence="2 3">CCRI-22567</strain>
    </source>
</reference>
<dbReference type="Pfam" id="PF00665">
    <property type="entry name" value="rve"/>
    <property type="match status" value="1"/>
</dbReference>
<dbReference type="InterPro" id="IPR012337">
    <property type="entry name" value="RNaseH-like_sf"/>
</dbReference>
<evidence type="ECO:0000313" key="2">
    <source>
        <dbReference type="EMBL" id="RDY22031.1"/>
    </source>
</evidence>
<name>A0A371INH3_9FIRM</name>
<dbReference type="RefSeq" id="WP_094754370.1">
    <property type="nucleotide sequence ID" value="NZ_MBEW02000002.1"/>
</dbReference>
<dbReference type="AlphaFoldDB" id="A0A371INH3"/>
<dbReference type="GO" id="GO:0003676">
    <property type="term" value="F:nucleic acid binding"/>
    <property type="evidence" value="ECO:0007669"/>
    <property type="project" value="InterPro"/>
</dbReference>
<dbReference type="InterPro" id="IPR001584">
    <property type="entry name" value="Integrase_cat-core"/>
</dbReference>
<dbReference type="Proteomes" id="UP000093352">
    <property type="component" value="Unassembled WGS sequence"/>
</dbReference>
<dbReference type="InterPro" id="IPR036397">
    <property type="entry name" value="RNaseH_sf"/>
</dbReference>
<protein>
    <submittedName>
        <fullName evidence="2">Transposase</fullName>
    </submittedName>
</protein>
<evidence type="ECO:0000259" key="1">
    <source>
        <dbReference type="PROSITE" id="PS50994"/>
    </source>
</evidence>
<dbReference type="PANTHER" id="PTHR46889:SF4">
    <property type="entry name" value="TRANSPOSASE INSO FOR INSERTION SEQUENCE ELEMENT IS911B-RELATED"/>
    <property type="match status" value="1"/>
</dbReference>
<dbReference type="Gene3D" id="3.30.420.10">
    <property type="entry name" value="Ribonuclease H-like superfamily/Ribonuclease H"/>
    <property type="match status" value="1"/>
</dbReference>